<reference evidence="1" key="1">
    <citation type="journal article" date="2020" name="Nature">
        <title>Giant virus diversity and host interactions through global metagenomics.</title>
        <authorList>
            <person name="Schulz F."/>
            <person name="Roux S."/>
            <person name="Paez-Espino D."/>
            <person name="Jungbluth S."/>
            <person name="Walsh D.A."/>
            <person name="Denef V.J."/>
            <person name="McMahon K.D."/>
            <person name="Konstantinidis K.T."/>
            <person name="Eloe-Fadrosh E.A."/>
            <person name="Kyrpides N.C."/>
            <person name="Woyke T."/>
        </authorList>
    </citation>
    <scope>NUCLEOTIDE SEQUENCE</scope>
    <source>
        <strain evidence="1">GVMAG-S-1062768-28</strain>
    </source>
</reference>
<proteinExistence type="predicted"/>
<sequence length="115" mass="13289">MSIERMDVYDCYMRSSGQETSNNQKVIHAYNQVRVGVGKQIKQSRYYYTFRCLSVDGDQVIEMLKEDGFCVKILETNQTSVPNQNEYLVDIRWNSNAPGVMFAVDGPEYNKNIIT</sequence>
<name>A0A6C0JQY7_9ZZZZ</name>
<evidence type="ECO:0000313" key="1">
    <source>
        <dbReference type="EMBL" id="QHU07969.1"/>
    </source>
</evidence>
<dbReference type="EMBL" id="MN740694">
    <property type="protein sequence ID" value="QHU07969.1"/>
    <property type="molecule type" value="Genomic_DNA"/>
</dbReference>
<accession>A0A6C0JQY7</accession>
<protein>
    <submittedName>
        <fullName evidence="1">Uncharacterized protein</fullName>
    </submittedName>
</protein>
<dbReference type="AlphaFoldDB" id="A0A6C0JQY7"/>
<organism evidence="1">
    <name type="scientific">viral metagenome</name>
    <dbReference type="NCBI Taxonomy" id="1070528"/>
    <lineage>
        <taxon>unclassified sequences</taxon>
        <taxon>metagenomes</taxon>
        <taxon>organismal metagenomes</taxon>
    </lineage>
</organism>